<evidence type="ECO:0000313" key="10">
    <source>
        <dbReference type="Proteomes" id="UP000623967"/>
    </source>
</evidence>
<name>A0ABS1TKH7_9BACI</name>
<dbReference type="PANTHER" id="PTHR30582">
    <property type="entry name" value="L,D-TRANSPEPTIDASE"/>
    <property type="match status" value="1"/>
</dbReference>
<gene>
    <name evidence="9" type="ORF">JK635_00815</name>
</gene>
<accession>A0ABS1TKH7</accession>
<keyword evidence="7" id="KW-0472">Membrane</keyword>
<dbReference type="SUPFAM" id="SSF143985">
    <property type="entry name" value="L,D-transpeptidase pre-catalytic domain-like"/>
    <property type="match status" value="1"/>
</dbReference>
<sequence length="459" mass="51858">MRKRNIIISSVIAIIIIGTGILYYHQATRFNANIKINDTKVGGLTAEQALKKLKGTVLKNEVYVGQKKIFNGKDSKMGFTKNDLTSVEKILKKQQTFLPSSREKSYLLVPKKQDQYRSTTMKKEVKAKLLSLNKSLEAPVDAEAHLEQGDMTVSKSKNGTKWDVAKLLKDYQRHKYSSEIHLKPVYIQPVRENSQIVKQEKKLLQKLLQQTIAYQLQNKVYSLKASELIKNASVSKNMKYTIDTTELKAKIAEINKSQSTLGKDYTFKTHSGSLIKVKGETFGWAIDVDKETEMLKKAFEKGKRSVEAEHIYGIGWTTRGTGYNTTTNYGIGDTYAEVSIKEQRIWIYKNGKLQVTSNVVTGRHNTHEDTPPGVWYIMYKESPSILEGSEVGNLNYSVKVKFWAQFTNGGVGFHDASWRSNWASNAYLEHGSGGCVNTPLNSMKSVYASLTQYEPVVVY</sequence>
<evidence type="ECO:0000256" key="4">
    <source>
        <dbReference type="ARBA" id="ARBA00022984"/>
    </source>
</evidence>
<evidence type="ECO:0000259" key="8">
    <source>
        <dbReference type="PROSITE" id="PS52029"/>
    </source>
</evidence>
<keyword evidence="3 6" id="KW-0133">Cell shape</keyword>
<evidence type="ECO:0000313" key="9">
    <source>
        <dbReference type="EMBL" id="MBL4950786.1"/>
    </source>
</evidence>
<dbReference type="PANTHER" id="PTHR30582:SF33">
    <property type="entry name" value="EXPORTED PROTEIN"/>
    <property type="match status" value="1"/>
</dbReference>
<protein>
    <submittedName>
        <fullName evidence="9">Peptidoglycan binding domain-containing protein</fullName>
    </submittedName>
</protein>
<keyword evidence="7" id="KW-1133">Transmembrane helix</keyword>
<evidence type="ECO:0000256" key="6">
    <source>
        <dbReference type="PROSITE-ProRule" id="PRU01373"/>
    </source>
</evidence>
<feature type="active site" description="Proton donor/acceptor" evidence="6">
    <location>
        <position position="414"/>
    </location>
</feature>
<dbReference type="InterPro" id="IPR038054">
    <property type="entry name" value="LD_TPept-like_central_sf"/>
</dbReference>
<feature type="transmembrane region" description="Helical" evidence="7">
    <location>
        <begin position="7"/>
        <end position="25"/>
    </location>
</feature>
<dbReference type="Proteomes" id="UP000623967">
    <property type="component" value="Unassembled WGS sequence"/>
</dbReference>
<dbReference type="Gene3D" id="3.10.20.800">
    <property type="match status" value="1"/>
</dbReference>
<dbReference type="Gene3D" id="2.40.440.10">
    <property type="entry name" value="L,D-transpeptidase catalytic domain-like"/>
    <property type="match status" value="1"/>
</dbReference>
<evidence type="ECO:0000256" key="5">
    <source>
        <dbReference type="ARBA" id="ARBA00023316"/>
    </source>
</evidence>
<dbReference type="RefSeq" id="WP_202651458.1">
    <property type="nucleotide sequence ID" value="NZ_JAESWB010000005.1"/>
</dbReference>
<keyword evidence="7" id="KW-0812">Transmembrane</keyword>
<keyword evidence="10" id="KW-1185">Reference proteome</keyword>
<feature type="active site" description="Nucleophile" evidence="6">
    <location>
        <position position="435"/>
    </location>
</feature>
<dbReference type="InterPro" id="IPR022029">
    <property type="entry name" value="YoaR-like_PG-bd"/>
</dbReference>
<keyword evidence="2" id="KW-0808">Transferase</keyword>
<dbReference type="CDD" id="cd16913">
    <property type="entry name" value="YkuD_like"/>
    <property type="match status" value="1"/>
</dbReference>
<reference evidence="9 10" key="1">
    <citation type="submission" date="2021-01" db="EMBL/GenBank/DDBJ databases">
        <title>Genome public.</title>
        <authorList>
            <person name="Liu C."/>
            <person name="Sun Q."/>
        </authorList>
    </citation>
    <scope>NUCLEOTIDE SEQUENCE [LARGE SCALE GENOMIC DNA]</scope>
    <source>
        <strain evidence="9 10">YIM B02564</strain>
    </source>
</reference>
<comment type="pathway">
    <text evidence="1 6">Cell wall biogenesis; peptidoglycan biosynthesis.</text>
</comment>
<evidence type="ECO:0000256" key="1">
    <source>
        <dbReference type="ARBA" id="ARBA00004752"/>
    </source>
</evidence>
<dbReference type="InterPro" id="IPR038063">
    <property type="entry name" value="Transpep_catalytic_dom"/>
</dbReference>
<keyword evidence="4 6" id="KW-0573">Peptidoglycan synthesis</keyword>
<dbReference type="InterPro" id="IPR050979">
    <property type="entry name" value="LD-transpeptidase"/>
</dbReference>
<dbReference type="PROSITE" id="PS52029">
    <property type="entry name" value="LD_TPASE"/>
    <property type="match status" value="1"/>
</dbReference>
<dbReference type="Pfam" id="PF03734">
    <property type="entry name" value="YkuD"/>
    <property type="match status" value="1"/>
</dbReference>
<feature type="domain" description="L,D-TPase catalytic" evidence="8">
    <location>
        <begin position="334"/>
        <end position="459"/>
    </location>
</feature>
<dbReference type="EMBL" id="JAESWB010000005">
    <property type="protein sequence ID" value="MBL4950786.1"/>
    <property type="molecule type" value="Genomic_DNA"/>
</dbReference>
<dbReference type="Pfam" id="PF12229">
    <property type="entry name" value="PG_binding_4"/>
    <property type="match status" value="1"/>
</dbReference>
<evidence type="ECO:0000256" key="2">
    <source>
        <dbReference type="ARBA" id="ARBA00022679"/>
    </source>
</evidence>
<dbReference type="InterPro" id="IPR005490">
    <property type="entry name" value="LD_TPept_cat_dom"/>
</dbReference>
<dbReference type="SUPFAM" id="SSF141523">
    <property type="entry name" value="L,D-transpeptidase catalytic domain-like"/>
    <property type="match status" value="1"/>
</dbReference>
<comment type="caution">
    <text evidence="9">The sequence shown here is derived from an EMBL/GenBank/DDBJ whole genome shotgun (WGS) entry which is preliminary data.</text>
</comment>
<proteinExistence type="predicted"/>
<organism evidence="9 10">
    <name type="scientific">Neobacillus paridis</name>
    <dbReference type="NCBI Taxonomy" id="2803862"/>
    <lineage>
        <taxon>Bacteria</taxon>
        <taxon>Bacillati</taxon>
        <taxon>Bacillota</taxon>
        <taxon>Bacilli</taxon>
        <taxon>Bacillales</taxon>
        <taxon>Bacillaceae</taxon>
        <taxon>Neobacillus</taxon>
    </lineage>
</organism>
<evidence type="ECO:0000256" key="7">
    <source>
        <dbReference type="SAM" id="Phobius"/>
    </source>
</evidence>
<evidence type="ECO:0000256" key="3">
    <source>
        <dbReference type="ARBA" id="ARBA00022960"/>
    </source>
</evidence>
<keyword evidence="5 6" id="KW-0961">Cell wall biogenesis/degradation</keyword>